<feature type="transmembrane region" description="Helical" evidence="9">
    <location>
        <begin position="358"/>
        <end position="382"/>
    </location>
</feature>
<keyword evidence="12" id="KW-1185">Reference proteome</keyword>
<evidence type="ECO:0000256" key="1">
    <source>
        <dbReference type="ARBA" id="ARBA00004141"/>
    </source>
</evidence>
<feature type="transmembrane region" description="Helical" evidence="9">
    <location>
        <begin position="468"/>
        <end position="490"/>
    </location>
</feature>
<dbReference type="GO" id="GO:0015179">
    <property type="term" value="F:L-amino acid transmembrane transporter activity"/>
    <property type="evidence" value="ECO:0007669"/>
    <property type="project" value="TreeGrafter"/>
</dbReference>
<sequence length="532" mass="58496">MGSSVKDNEFFMDNEFEDAENEENGMLSSSSDDEEFNSSSVPAFYSQQWPQSYRESIDSYTITASPNFGNLHRAPSLRYSNLDLCTQSGQDLEQKTSFRSHSYKHDSVTDLRKPLIPEAEHTSFHLHAQHTGEGLIVQGCSFTQTIFNGVNVMAGVGILSTPYTIEEAGWFSLLLLILFAVTCCYTGILMRKCFESKEGISSYPDIGEAAFGKYGRLFVSIVLYLELYSYCVEFIILEGDNLTRMFPGASLRFAGIHLDSMHFFGILTAVFVLPTVWLRDLRVISYLSAGGVVTTILVTLCLVFVGTVDGVGFHQTGSVVNWTNVPFAIGVYGFCYSGHSVFPNIYQSMSDKTKFNKALIICFIICTALYGGVAAMGFLMFGGDTLSQITLNLPKRSVASKVAVWTTIINPFTKYPLYALLMNPLARSLEELLPLGTSHEYWVSVMLRTVLVISTVCVAFLLPFFGLVMALIGSLLSILVAIIIPALCFIKIVRNKASSTEVTLSIAVVLLGVISAAFGTYSSLAGIVEQKK</sequence>
<feature type="transmembrane region" description="Helical" evidence="9">
    <location>
        <begin position="502"/>
        <end position="524"/>
    </location>
</feature>
<evidence type="ECO:0000259" key="10">
    <source>
        <dbReference type="Pfam" id="PF01490"/>
    </source>
</evidence>
<evidence type="ECO:0000256" key="4">
    <source>
        <dbReference type="ARBA" id="ARBA00022970"/>
    </source>
</evidence>
<comment type="caution">
    <text evidence="11">The sequence shown here is derived from an EMBL/GenBank/DDBJ whole genome shotgun (WGS) entry which is preliminary data.</text>
</comment>
<feature type="region of interest" description="Disordered" evidence="8">
    <location>
        <begin position="1"/>
        <end position="38"/>
    </location>
</feature>
<accession>A0AAV7F5G8</accession>
<evidence type="ECO:0000256" key="8">
    <source>
        <dbReference type="SAM" id="MobiDB-lite"/>
    </source>
</evidence>
<evidence type="ECO:0000313" key="12">
    <source>
        <dbReference type="Proteomes" id="UP000825729"/>
    </source>
</evidence>
<comment type="subcellular location">
    <subcellularLocation>
        <location evidence="1">Membrane</location>
        <topology evidence="1">Multi-pass membrane protein</topology>
    </subcellularLocation>
</comment>
<reference evidence="11 12" key="1">
    <citation type="submission" date="2021-07" db="EMBL/GenBank/DDBJ databases">
        <title>The Aristolochia fimbriata genome: insights into angiosperm evolution, floral development and chemical biosynthesis.</title>
        <authorList>
            <person name="Jiao Y."/>
        </authorList>
    </citation>
    <scope>NUCLEOTIDE SEQUENCE [LARGE SCALE GENOMIC DNA]</scope>
    <source>
        <strain evidence="11">IBCAS-2021</strain>
        <tissue evidence="11">Leaf</tissue>
    </source>
</reference>
<evidence type="ECO:0000256" key="3">
    <source>
        <dbReference type="ARBA" id="ARBA00022692"/>
    </source>
</evidence>
<comment type="similarity">
    <text evidence="7">Belongs to the amino acid/polyamine transporter 2 family. Amino acid/auxin permease (AAAP) (TC 2.A.18.5) subfamily.</text>
</comment>
<dbReference type="PANTHER" id="PTHR22950">
    <property type="entry name" value="AMINO ACID TRANSPORTER"/>
    <property type="match status" value="1"/>
</dbReference>
<keyword evidence="5 9" id="KW-1133">Transmembrane helix</keyword>
<feature type="transmembrane region" description="Helical" evidence="9">
    <location>
        <begin position="441"/>
        <end position="462"/>
    </location>
</feature>
<evidence type="ECO:0000256" key="7">
    <source>
        <dbReference type="ARBA" id="ARBA00049662"/>
    </source>
</evidence>
<feature type="transmembrane region" description="Helical" evidence="9">
    <location>
        <begin position="217"/>
        <end position="236"/>
    </location>
</feature>
<dbReference type="Proteomes" id="UP000825729">
    <property type="component" value="Unassembled WGS sequence"/>
</dbReference>
<protein>
    <recommendedName>
        <fullName evidence="10">Amino acid transporter transmembrane domain-containing protein</fullName>
    </recommendedName>
</protein>
<dbReference type="AlphaFoldDB" id="A0AAV7F5G8"/>
<dbReference type="GO" id="GO:0005774">
    <property type="term" value="C:vacuolar membrane"/>
    <property type="evidence" value="ECO:0007669"/>
    <property type="project" value="TreeGrafter"/>
</dbReference>
<evidence type="ECO:0000256" key="2">
    <source>
        <dbReference type="ARBA" id="ARBA00022448"/>
    </source>
</evidence>
<keyword evidence="4" id="KW-0029">Amino-acid transport</keyword>
<feature type="transmembrane region" description="Helical" evidence="9">
    <location>
        <begin position="168"/>
        <end position="188"/>
    </location>
</feature>
<feature type="transmembrane region" description="Helical" evidence="9">
    <location>
        <begin position="256"/>
        <end position="277"/>
    </location>
</feature>
<evidence type="ECO:0000256" key="5">
    <source>
        <dbReference type="ARBA" id="ARBA00022989"/>
    </source>
</evidence>
<feature type="domain" description="Amino acid transporter transmembrane" evidence="10">
    <location>
        <begin position="140"/>
        <end position="523"/>
    </location>
</feature>
<organism evidence="11 12">
    <name type="scientific">Aristolochia fimbriata</name>
    <name type="common">White veined hardy Dutchman's pipe vine</name>
    <dbReference type="NCBI Taxonomy" id="158543"/>
    <lineage>
        <taxon>Eukaryota</taxon>
        <taxon>Viridiplantae</taxon>
        <taxon>Streptophyta</taxon>
        <taxon>Embryophyta</taxon>
        <taxon>Tracheophyta</taxon>
        <taxon>Spermatophyta</taxon>
        <taxon>Magnoliopsida</taxon>
        <taxon>Magnoliidae</taxon>
        <taxon>Piperales</taxon>
        <taxon>Aristolochiaceae</taxon>
        <taxon>Aristolochia</taxon>
    </lineage>
</organism>
<feature type="transmembrane region" description="Helical" evidence="9">
    <location>
        <begin position="325"/>
        <end position="346"/>
    </location>
</feature>
<keyword evidence="3 9" id="KW-0812">Transmembrane</keyword>
<evidence type="ECO:0000313" key="11">
    <source>
        <dbReference type="EMBL" id="KAG9455976.1"/>
    </source>
</evidence>
<gene>
    <name evidence="11" type="ORF">H6P81_000484</name>
</gene>
<evidence type="ECO:0000256" key="9">
    <source>
        <dbReference type="SAM" id="Phobius"/>
    </source>
</evidence>
<feature type="compositionally biased region" description="Acidic residues" evidence="8">
    <location>
        <begin position="10"/>
        <end position="23"/>
    </location>
</feature>
<dbReference type="Pfam" id="PF01490">
    <property type="entry name" value="Aa_trans"/>
    <property type="match status" value="1"/>
</dbReference>
<keyword evidence="2" id="KW-0813">Transport</keyword>
<dbReference type="EMBL" id="JAINDJ010000002">
    <property type="protein sequence ID" value="KAG9455976.1"/>
    <property type="molecule type" value="Genomic_DNA"/>
</dbReference>
<feature type="transmembrane region" description="Helical" evidence="9">
    <location>
        <begin position="284"/>
        <end position="305"/>
    </location>
</feature>
<proteinExistence type="inferred from homology"/>
<name>A0AAV7F5G8_ARIFI</name>
<dbReference type="InterPro" id="IPR013057">
    <property type="entry name" value="AA_transpt_TM"/>
</dbReference>
<dbReference type="PANTHER" id="PTHR22950:SF701">
    <property type="entry name" value="AMINO ACID TRANSPORTER AVT1A-LIKE"/>
    <property type="match status" value="1"/>
</dbReference>
<dbReference type="FunFam" id="1.20.1740.10:FF:000047">
    <property type="entry name" value="Amino acid transporter AVT1A"/>
    <property type="match status" value="1"/>
</dbReference>
<evidence type="ECO:0000256" key="6">
    <source>
        <dbReference type="ARBA" id="ARBA00023136"/>
    </source>
</evidence>
<keyword evidence="6 9" id="KW-0472">Membrane</keyword>